<feature type="region of interest" description="Disordered" evidence="8">
    <location>
        <begin position="1"/>
        <end position="84"/>
    </location>
</feature>
<protein>
    <recommendedName>
        <fullName evidence="6">Small ribosomal subunit protein uS15c</fullName>
    </recommendedName>
    <alternativeName>
        <fullName evidence="7">30S ribosomal protein S15, chloroplastic</fullName>
    </alternativeName>
</protein>
<proteinExistence type="inferred from homology"/>
<dbReference type="RefSeq" id="XP_018470243.1">
    <property type="nucleotide sequence ID" value="XM_018614741.2"/>
</dbReference>
<dbReference type="HAMAP" id="MF_01343_B">
    <property type="entry name" value="Ribosomal_uS15_B"/>
    <property type="match status" value="1"/>
</dbReference>
<dbReference type="Gene3D" id="1.10.287.10">
    <property type="entry name" value="S15/NS1, RNA-binding"/>
    <property type="match status" value="1"/>
</dbReference>
<organism evidence="9 10">
    <name type="scientific">Raphanus sativus</name>
    <name type="common">Radish</name>
    <name type="synonym">Raphanus raphanistrum var. sativus</name>
    <dbReference type="NCBI Taxonomy" id="3726"/>
    <lineage>
        <taxon>Eukaryota</taxon>
        <taxon>Viridiplantae</taxon>
        <taxon>Streptophyta</taxon>
        <taxon>Embryophyta</taxon>
        <taxon>Tracheophyta</taxon>
        <taxon>Spermatophyta</taxon>
        <taxon>Magnoliopsida</taxon>
        <taxon>eudicotyledons</taxon>
        <taxon>Gunneridae</taxon>
        <taxon>Pentapetalae</taxon>
        <taxon>rosids</taxon>
        <taxon>malvids</taxon>
        <taxon>Brassicales</taxon>
        <taxon>Brassicaceae</taxon>
        <taxon>Brassiceae</taxon>
        <taxon>Raphanus</taxon>
    </lineage>
</organism>
<dbReference type="SUPFAM" id="SSF47060">
    <property type="entry name" value="S15/NS1 RNA-binding domain"/>
    <property type="match status" value="1"/>
</dbReference>
<dbReference type="GO" id="GO:0006412">
    <property type="term" value="P:translation"/>
    <property type="evidence" value="ECO:0007669"/>
    <property type="project" value="InterPro"/>
</dbReference>
<dbReference type="GO" id="GO:0009536">
    <property type="term" value="C:plastid"/>
    <property type="evidence" value="ECO:0007669"/>
    <property type="project" value="UniProtKB-SubCell"/>
</dbReference>
<dbReference type="SMART" id="SM01387">
    <property type="entry name" value="Ribosomal_S15"/>
    <property type="match status" value="1"/>
</dbReference>
<gene>
    <name evidence="10" type="primary">LOC108841957</name>
</gene>
<evidence type="ECO:0000313" key="9">
    <source>
        <dbReference type="Proteomes" id="UP000504610"/>
    </source>
</evidence>
<feature type="compositionally biased region" description="Polar residues" evidence="8">
    <location>
        <begin position="39"/>
        <end position="57"/>
    </location>
</feature>
<comment type="subcellular location">
    <subcellularLocation>
        <location evidence="1">Plastid</location>
    </subcellularLocation>
</comment>
<dbReference type="CDD" id="cd00353">
    <property type="entry name" value="Ribosomal_S15p_S13e"/>
    <property type="match status" value="1"/>
</dbReference>
<dbReference type="NCBIfam" id="TIGR00952">
    <property type="entry name" value="S15_bact"/>
    <property type="match status" value="1"/>
</dbReference>
<dbReference type="AlphaFoldDB" id="A0A6J0ME74"/>
<dbReference type="GO" id="GO:0005840">
    <property type="term" value="C:ribosome"/>
    <property type="evidence" value="ECO:0007669"/>
    <property type="project" value="UniProtKB-KW"/>
</dbReference>
<feature type="compositionally biased region" description="Basic residues" evidence="8">
    <location>
        <begin position="1"/>
        <end position="12"/>
    </location>
</feature>
<sequence>MALHLARRKQRLHSNPSLIHLFSTTSTSSSPQDGDEQPPSDSKISSYFSGIKSSLKQQDGRRQLAGFDPKGQTFTPGGEDARRNLNEFRRRSASPPPARGLQDLYKQTVLSKPKLESSSFESLKQNLRQMRSPQEATRSSIQGITKTKHSEGLPVSVFGEELEERRRRKGDETEEEEMKSEFLKRYDTEELGERLREYRPEGKREEGWFSLRELNQRLVKLREVEEEKAVGTRRMRGGFQFDDLRSGIQEKKEAEDARKSLALQNVDLFSVFSDTSKYLLEPPKEELVQTYFHPDNMSSAEKMKTELAKVREEFKMSESDCGSARVQVAQLTTKIKHLSSVLHKKDKHSRKGLIAMVHRRKKLLKYMRRTDWDSYCLSLSKLGLRDNPDYKF</sequence>
<dbReference type="GO" id="GO:0003735">
    <property type="term" value="F:structural constituent of ribosome"/>
    <property type="evidence" value="ECO:0007669"/>
    <property type="project" value="InterPro"/>
</dbReference>
<reference evidence="10" key="2">
    <citation type="submission" date="2025-08" db="UniProtKB">
        <authorList>
            <consortium name="RefSeq"/>
        </authorList>
    </citation>
    <scope>IDENTIFICATION</scope>
    <source>
        <tissue evidence="10">Leaf</tissue>
    </source>
</reference>
<evidence type="ECO:0000256" key="2">
    <source>
        <dbReference type="ARBA" id="ARBA00008434"/>
    </source>
</evidence>
<evidence type="ECO:0000256" key="5">
    <source>
        <dbReference type="ARBA" id="ARBA00023274"/>
    </source>
</evidence>
<keyword evidence="9" id="KW-1185">Reference proteome</keyword>
<dbReference type="InterPro" id="IPR009068">
    <property type="entry name" value="uS15_NS1_RNA-bd_sf"/>
</dbReference>
<evidence type="ECO:0000256" key="6">
    <source>
        <dbReference type="ARBA" id="ARBA00035250"/>
    </source>
</evidence>
<reference evidence="9" key="1">
    <citation type="journal article" date="2019" name="Database">
        <title>The radish genome database (RadishGD): an integrated information resource for radish genomics.</title>
        <authorList>
            <person name="Yu H.J."/>
            <person name="Baek S."/>
            <person name="Lee Y.J."/>
            <person name="Cho A."/>
            <person name="Mun J.H."/>
        </authorList>
    </citation>
    <scope>NUCLEOTIDE SEQUENCE [LARGE SCALE GENOMIC DNA]</scope>
    <source>
        <strain evidence="9">cv. WK10039</strain>
    </source>
</reference>
<dbReference type="PANTHER" id="PTHR47546">
    <property type="entry name" value="S15/NS1, RNA-BINDING PROTEIN"/>
    <property type="match status" value="1"/>
</dbReference>
<dbReference type="InterPro" id="IPR000589">
    <property type="entry name" value="Ribosomal_uS15"/>
</dbReference>
<feature type="compositionally biased region" description="Polar residues" evidence="8">
    <location>
        <begin position="13"/>
        <end position="32"/>
    </location>
</feature>
<dbReference type="PANTHER" id="PTHR47546:SF4">
    <property type="entry name" value="SMALL RIBOSOMAL SUBUNIT PROTEIN US15C"/>
    <property type="match status" value="1"/>
</dbReference>
<dbReference type="KEGG" id="rsz:108841957"/>
<evidence type="ECO:0000256" key="1">
    <source>
        <dbReference type="ARBA" id="ARBA00004474"/>
    </source>
</evidence>
<evidence type="ECO:0000256" key="4">
    <source>
        <dbReference type="ARBA" id="ARBA00022980"/>
    </source>
</evidence>
<keyword evidence="5" id="KW-0687">Ribonucleoprotein</keyword>
<dbReference type="GeneID" id="108841957"/>
<evidence type="ECO:0000313" key="10">
    <source>
        <dbReference type="RefSeq" id="XP_018470243.1"/>
    </source>
</evidence>
<dbReference type="GO" id="GO:1990904">
    <property type="term" value="C:ribonucleoprotein complex"/>
    <property type="evidence" value="ECO:0007669"/>
    <property type="project" value="UniProtKB-KW"/>
</dbReference>
<comment type="subunit">
    <text evidence="3">Part of the 30S ribosomal subunit.</text>
</comment>
<accession>A0A6J0ME74</accession>
<evidence type="ECO:0000256" key="8">
    <source>
        <dbReference type="SAM" id="MobiDB-lite"/>
    </source>
</evidence>
<comment type="similarity">
    <text evidence="2">Belongs to the universal ribosomal protein uS15 family.</text>
</comment>
<evidence type="ECO:0000256" key="3">
    <source>
        <dbReference type="ARBA" id="ARBA00011458"/>
    </source>
</evidence>
<dbReference type="Proteomes" id="UP000504610">
    <property type="component" value="Chromosome 2"/>
</dbReference>
<evidence type="ECO:0000256" key="7">
    <source>
        <dbReference type="ARBA" id="ARBA00035484"/>
    </source>
</evidence>
<dbReference type="Pfam" id="PF00312">
    <property type="entry name" value="Ribosomal_S15"/>
    <property type="match status" value="1"/>
</dbReference>
<dbReference type="OrthoDB" id="441444at2759"/>
<keyword evidence="4 10" id="KW-0689">Ribosomal protein</keyword>
<dbReference type="InterPro" id="IPR005290">
    <property type="entry name" value="Ribosomal_uS15_bac-type"/>
</dbReference>
<name>A0A6J0ME74_RAPSA</name>